<feature type="non-terminal residue" evidence="1">
    <location>
        <position position="445"/>
    </location>
</feature>
<proteinExistence type="predicted"/>
<keyword evidence="2" id="KW-1185">Reference proteome</keyword>
<gene>
    <name evidence="1" type="ORF">MAR_018565</name>
</gene>
<protein>
    <submittedName>
        <fullName evidence="1">Uncharacterized protein</fullName>
    </submittedName>
</protein>
<organism evidence="1 2">
    <name type="scientific">Mya arenaria</name>
    <name type="common">Soft-shell clam</name>
    <dbReference type="NCBI Taxonomy" id="6604"/>
    <lineage>
        <taxon>Eukaryota</taxon>
        <taxon>Metazoa</taxon>
        <taxon>Spiralia</taxon>
        <taxon>Lophotrochozoa</taxon>
        <taxon>Mollusca</taxon>
        <taxon>Bivalvia</taxon>
        <taxon>Autobranchia</taxon>
        <taxon>Heteroconchia</taxon>
        <taxon>Euheterodonta</taxon>
        <taxon>Imparidentia</taxon>
        <taxon>Neoheterodontei</taxon>
        <taxon>Myida</taxon>
        <taxon>Myoidea</taxon>
        <taxon>Myidae</taxon>
        <taxon>Mya</taxon>
    </lineage>
</organism>
<accession>A0ABY7EI80</accession>
<name>A0ABY7EI80_MYAAR</name>
<sequence>FKYKPDPYLKSIQPPSPSFFKAPTDLSPYFLSLDRKPTPLFAVVAFHVITTGSPWRLGATCPLTTCACARSNFRLLRRNMPHVAYQHMVEQEQEQNVFELLLLLLLLQLYTPFFFEFLSFSIQLCLSAQLISSDDSFFFCKFINNLRFDCLKLFSNTVIMLLKETNFSCVLKSHSPCRKAAVIFKLCGYFINWRWSEIVSFYNQASIFNSLSCTAAVIFKLCGYFVDWWWSEIVSFHNQASSSGVLSCIFAVIFKLCGYFVDWWWSKIVAFRNQPSISNSLSCKAAVIFKLCGNFVMVVQSWRLMFYIIPVANEASRLPAVLCNDFAEFLLRFGCFKVSLQTLTETLRLESLQTLAETLRLESLQTLAETLLLESLQTLTETFPCKRWLRPCDLSPCKRWLRPCDSSPCKRWLRLCDSSLCKHWLRHCDSSLCKHWLRPCDSSLC</sequence>
<dbReference type="EMBL" id="CP111017">
    <property type="protein sequence ID" value="WAR08607.1"/>
    <property type="molecule type" value="Genomic_DNA"/>
</dbReference>
<evidence type="ECO:0000313" key="2">
    <source>
        <dbReference type="Proteomes" id="UP001164746"/>
    </source>
</evidence>
<evidence type="ECO:0000313" key="1">
    <source>
        <dbReference type="EMBL" id="WAR08607.1"/>
    </source>
</evidence>
<dbReference type="Proteomes" id="UP001164746">
    <property type="component" value="Chromosome 6"/>
</dbReference>
<reference evidence="1" key="1">
    <citation type="submission" date="2022-11" db="EMBL/GenBank/DDBJ databases">
        <title>Centuries of genome instability and evolution in soft-shell clam transmissible cancer (bioRxiv).</title>
        <authorList>
            <person name="Hart S.F.M."/>
            <person name="Yonemitsu M.A."/>
            <person name="Giersch R.M."/>
            <person name="Beal B.F."/>
            <person name="Arriagada G."/>
            <person name="Davis B.W."/>
            <person name="Ostrander E.A."/>
            <person name="Goff S.P."/>
            <person name="Metzger M.J."/>
        </authorList>
    </citation>
    <scope>NUCLEOTIDE SEQUENCE</scope>
    <source>
        <strain evidence="1">MELC-2E11</strain>
        <tissue evidence="1">Siphon/mantle</tissue>
    </source>
</reference>